<keyword evidence="2" id="KW-1185">Reference proteome</keyword>
<evidence type="ECO:0000313" key="2">
    <source>
        <dbReference type="Proteomes" id="UP000807353"/>
    </source>
</evidence>
<name>A0A9P5XYC7_9AGAR</name>
<gene>
    <name evidence="1" type="ORF">BDZ94DRAFT_1325854</name>
</gene>
<proteinExistence type="predicted"/>
<evidence type="ECO:0000313" key="1">
    <source>
        <dbReference type="EMBL" id="KAF9457961.1"/>
    </source>
</evidence>
<organism evidence="1 2">
    <name type="scientific">Collybia nuda</name>
    <dbReference type="NCBI Taxonomy" id="64659"/>
    <lineage>
        <taxon>Eukaryota</taxon>
        <taxon>Fungi</taxon>
        <taxon>Dikarya</taxon>
        <taxon>Basidiomycota</taxon>
        <taxon>Agaricomycotina</taxon>
        <taxon>Agaricomycetes</taxon>
        <taxon>Agaricomycetidae</taxon>
        <taxon>Agaricales</taxon>
        <taxon>Tricholomatineae</taxon>
        <taxon>Clitocybaceae</taxon>
        <taxon>Collybia</taxon>
    </lineage>
</organism>
<sequence>MAQYICSQPAWNWRRHLFGEFSDRSYASNANQSRAAAQVTAWAILNDTSHSHAYRGSLVVPDSRNVSTNSRAGGPRIKGSLSCMKVDDYVIITNGTSTQYLIRIGPEEYSAPPGEPLATVMVGAGMAVARYIWVSSALERIPNATRTSDDVMSIALCTHEIYFVEDLEGVGGVQDINPSVPLTPGCSIEDPNVCASDAVNKAIINWWGGSDRHFLGLNCRGSVLGPLPSSGFFDEDNCPLTEVLWSETVTSMLDGIVQTSSNTTGITTQKLTVPGETVNSRRWWLQALIPSLTLVHYIVGLVYTTVISQGRNVLKDLTLTEIIGAAQTQYIRALLDSEALAKAVIQYECQAGFIVPYSPRARKRHVEKSTSVSETNIV</sequence>
<dbReference type="EMBL" id="MU150353">
    <property type="protein sequence ID" value="KAF9457961.1"/>
    <property type="molecule type" value="Genomic_DNA"/>
</dbReference>
<dbReference type="OrthoDB" id="3039026at2759"/>
<reference evidence="1" key="1">
    <citation type="submission" date="2020-11" db="EMBL/GenBank/DDBJ databases">
        <authorList>
            <consortium name="DOE Joint Genome Institute"/>
            <person name="Ahrendt S."/>
            <person name="Riley R."/>
            <person name="Andreopoulos W."/>
            <person name="Labutti K."/>
            <person name="Pangilinan J."/>
            <person name="Ruiz-Duenas F.J."/>
            <person name="Barrasa J.M."/>
            <person name="Sanchez-Garcia M."/>
            <person name="Camarero S."/>
            <person name="Miyauchi S."/>
            <person name="Serrano A."/>
            <person name="Linde D."/>
            <person name="Babiker R."/>
            <person name="Drula E."/>
            <person name="Ayuso-Fernandez I."/>
            <person name="Pacheco R."/>
            <person name="Padilla G."/>
            <person name="Ferreira P."/>
            <person name="Barriuso J."/>
            <person name="Kellner H."/>
            <person name="Castanera R."/>
            <person name="Alfaro M."/>
            <person name="Ramirez L."/>
            <person name="Pisabarro A.G."/>
            <person name="Kuo A."/>
            <person name="Tritt A."/>
            <person name="Lipzen A."/>
            <person name="He G."/>
            <person name="Yan M."/>
            <person name="Ng V."/>
            <person name="Cullen D."/>
            <person name="Martin F."/>
            <person name="Rosso M.-N."/>
            <person name="Henrissat B."/>
            <person name="Hibbett D."/>
            <person name="Martinez A.T."/>
            <person name="Grigoriev I.V."/>
        </authorList>
    </citation>
    <scope>NUCLEOTIDE SEQUENCE</scope>
    <source>
        <strain evidence="1">CBS 247.69</strain>
    </source>
</reference>
<dbReference type="AlphaFoldDB" id="A0A9P5XYC7"/>
<dbReference type="Proteomes" id="UP000807353">
    <property type="component" value="Unassembled WGS sequence"/>
</dbReference>
<accession>A0A9P5XYC7</accession>
<comment type="caution">
    <text evidence="1">The sequence shown here is derived from an EMBL/GenBank/DDBJ whole genome shotgun (WGS) entry which is preliminary data.</text>
</comment>
<protein>
    <submittedName>
        <fullName evidence="1">Uncharacterized protein</fullName>
    </submittedName>
</protein>